<feature type="transmembrane region" description="Helical" evidence="8">
    <location>
        <begin position="180"/>
        <end position="201"/>
    </location>
</feature>
<feature type="transmembrane region" description="Helical" evidence="8">
    <location>
        <begin position="345"/>
        <end position="367"/>
    </location>
</feature>
<keyword evidence="5 8" id="KW-0812">Transmembrane</keyword>
<dbReference type="InterPro" id="IPR047817">
    <property type="entry name" value="ABC2_TM_bact-type"/>
</dbReference>
<dbReference type="GO" id="GO:0005886">
    <property type="term" value="C:plasma membrane"/>
    <property type="evidence" value="ECO:0007669"/>
    <property type="project" value="UniProtKB-SubCell"/>
</dbReference>
<feature type="domain" description="ABC transmembrane type-2" evidence="9">
    <location>
        <begin position="142"/>
        <end position="370"/>
    </location>
</feature>
<dbReference type="PROSITE" id="PS51012">
    <property type="entry name" value="ABC_TM2"/>
    <property type="match status" value="1"/>
</dbReference>
<dbReference type="Pfam" id="PF12698">
    <property type="entry name" value="ABC2_membrane_3"/>
    <property type="match status" value="1"/>
</dbReference>
<comment type="similarity">
    <text evidence="2">Belongs to the ABC-2 integral membrane protein family.</text>
</comment>
<gene>
    <name evidence="10" type="ORF">K3T81_05245</name>
</gene>
<evidence type="ECO:0000256" key="1">
    <source>
        <dbReference type="ARBA" id="ARBA00004651"/>
    </source>
</evidence>
<dbReference type="PANTHER" id="PTHR30294:SF29">
    <property type="entry name" value="MULTIDRUG ABC TRANSPORTER PERMEASE YBHS-RELATED"/>
    <property type="match status" value="1"/>
</dbReference>
<evidence type="ECO:0000259" key="9">
    <source>
        <dbReference type="PROSITE" id="PS51012"/>
    </source>
</evidence>
<accession>A0AAW5B2R8</accession>
<keyword evidence="4" id="KW-1003">Cell membrane</keyword>
<dbReference type="EMBL" id="JAIFZM010000003">
    <property type="protein sequence ID" value="MCG3418552.1"/>
    <property type="molecule type" value="Genomic_DNA"/>
</dbReference>
<organism evidence="10 11">
    <name type="scientific">Oceanobacillus jordanicus</name>
    <dbReference type="NCBI Taxonomy" id="2867266"/>
    <lineage>
        <taxon>Bacteria</taxon>
        <taxon>Bacillati</taxon>
        <taxon>Bacillota</taxon>
        <taxon>Bacilli</taxon>
        <taxon>Bacillales</taxon>
        <taxon>Bacillaceae</taxon>
        <taxon>Oceanobacillus</taxon>
    </lineage>
</organism>
<evidence type="ECO:0000313" key="11">
    <source>
        <dbReference type="Proteomes" id="UP001199631"/>
    </source>
</evidence>
<feature type="transmembrane region" description="Helical" evidence="8">
    <location>
        <begin position="12"/>
        <end position="33"/>
    </location>
</feature>
<keyword evidence="6 8" id="KW-1133">Transmembrane helix</keyword>
<dbReference type="RefSeq" id="WP_238018683.1">
    <property type="nucleotide sequence ID" value="NZ_JAIFZM010000003.1"/>
</dbReference>
<feature type="transmembrane region" description="Helical" evidence="8">
    <location>
        <begin position="287"/>
        <end position="306"/>
    </location>
</feature>
<evidence type="ECO:0000256" key="6">
    <source>
        <dbReference type="ARBA" id="ARBA00022989"/>
    </source>
</evidence>
<dbReference type="InterPro" id="IPR051449">
    <property type="entry name" value="ABC-2_transporter_component"/>
</dbReference>
<keyword evidence="7 8" id="KW-0472">Membrane</keyword>
<feature type="transmembrane region" description="Helical" evidence="8">
    <location>
        <begin position="260"/>
        <end position="280"/>
    </location>
</feature>
<dbReference type="Proteomes" id="UP001199631">
    <property type="component" value="Unassembled WGS sequence"/>
</dbReference>
<evidence type="ECO:0000256" key="4">
    <source>
        <dbReference type="ARBA" id="ARBA00022475"/>
    </source>
</evidence>
<evidence type="ECO:0000256" key="7">
    <source>
        <dbReference type="ARBA" id="ARBA00023136"/>
    </source>
</evidence>
<proteinExistence type="inferred from homology"/>
<protein>
    <submittedName>
        <fullName evidence="10">ABC transporter permease</fullName>
    </submittedName>
</protein>
<evidence type="ECO:0000256" key="5">
    <source>
        <dbReference type="ARBA" id="ARBA00022692"/>
    </source>
</evidence>
<evidence type="ECO:0000256" key="8">
    <source>
        <dbReference type="SAM" id="Phobius"/>
    </source>
</evidence>
<evidence type="ECO:0000313" key="10">
    <source>
        <dbReference type="EMBL" id="MCG3418552.1"/>
    </source>
</evidence>
<evidence type="ECO:0000256" key="3">
    <source>
        <dbReference type="ARBA" id="ARBA00022448"/>
    </source>
</evidence>
<sequence length="372" mass="42196">MIGILLTKIRMFIRNPWTFIIFTVMSIGFALIIGGNGAATTISVPIYAEDNSVKGSTLEKVLKEDEAFRFNWLKEEEEMLEQIENGKAEVGVILRDTSYQLIVGVDSPNATMIEQAIQRAYRAHNLETALLEVSATNAEEERVSVLEAFDKSMNIPAFEMETTSFRSEDAVIYDNTFQTLFGFTLFFVIYTIAYKLQPILVEKRDGIWDRMILSPVRKWEVYVANLVYSFIEGYVQIVIIFCIFRFWIGVDFHGKFLEALLLITPYIFSIVALSILFTAIVKNVQQFNAIIPIIAVSMAMIGGAYWPLEIVESKILITISKINPLTYGMEILNGVVLYGYTLEDLLFPISILVLMGVVMTGLGIHLMERRHV</sequence>
<evidence type="ECO:0000256" key="2">
    <source>
        <dbReference type="ARBA" id="ARBA00007783"/>
    </source>
</evidence>
<comment type="caution">
    <text evidence="10">The sequence shown here is derived from an EMBL/GenBank/DDBJ whole genome shotgun (WGS) entry which is preliminary data.</text>
</comment>
<keyword evidence="3" id="KW-0813">Transport</keyword>
<dbReference type="GO" id="GO:0140359">
    <property type="term" value="F:ABC-type transporter activity"/>
    <property type="evidence" value="ECO:0007669"/>
    <property type="project" value="InterPro"/>
</dbReference>
<dbReference type="PANTHER" id="PTHR30294">
    <property type="entry name" value="MEMBRANE COMPONENT OF ABC TRANSPORTER YHHJ-RELATED"/>
    <property type="match status" value="1"/>
</dbReference>
<feature type="transmembrane region" description="Helical" evidence="8">
    <location>
        <begin position="222"/>
        <end position="248"/>
    </location>
</feature>
<dbReference type="AlphaFoldDB" id="A0AAW5B2R8"/>
<reference evidence="10 11" key="1">
    <citation type="journal article" date="2022" name="Evol. Bioinform. Online">
        <title>Draft Genome Sequence of Oceanobacillus jordanicus Strain GSFE11, a Halotolerant Plant Growth-Promoting Bacterial Endophyte Isolated From the Jordan Valley.</title>
        <authorList>
            <person name="Alhindi T."/>
            <person name="Albdaiwi R."/>
        </authorList>
    </citation>
    <scope>NUCLEOTIDE SEQUENCE [LARGE SCALE GENOMIC DNA]</scope>
    <source>
        <strain evidence="10 11">GSFE11</strain>
    </source>
</reference>
<keyword evidence="11" id="KW-1185">Reference proteome</keyword>
<comment type="subcellular location">
    <subcellularLocation>
        <location evidence="1">Cell membrane</location>
        <topology evidence="1">Multi-pass membrane protein</topology>
    </subcellularLocation>
</comment>
<dbReference type="InterPro" id="IPR013525">
    <property type="entry name" value="ABC2_TM"/>
</dbReference>
<name>A0AAW5B2R8_9BACI</name>